<dbReference type="InParanoid" id="A0A1D6G8X2"/>
<evidence type="ECO:0000256" key="3">
    <source>
        <dbReference type="ARBA" id="ARBA00008056"/>
    </source>
</evidence>
<dbReference type="InterPro" id="IPR027443">
    <property type="entry name" value="IPNS-like_sf"/>
</dbReference>
<evidence type="ECO:0000256" key="9">
    <source>
        <dbReference type="ARBA" id="ARBA00052139"/>
    </source>
</evidence>
<dbReference type="ExpressionAtlas" id="A0A1D6G8X2">
    <property type="expression patterns" value="baseline and differential"/>
</dbReference>
<dbReference type="PRINTS" id="PR00682">
    <property type="entry name" value="IPNSYNTHASE"/>
</dbReference>
<dbReference type="SMR" id="A0A1D6G8X2"/>
<comment type="similarity">
    <text evidence="3 10">Belongs to the iron/ascorbate-dependent oxidoreductase family.</text>
</comment>
<reference evidence="12" key="1">
    <citation type="submission" date="2015-12" db="EMBL/GenBank/DDBJ databases">
        <title>Update maize B73 reference genome by single molecule sequencing technologies.</title>
        <authorList>
            <consortium name="Maize Genome Sequencing Project"/>
            <person name="Ware D."/>
        </authorList>
    </citation>
    <scope>NUCLEOTIDE SEQUENCE</scope>
    <source>
        <tissue evidence="12">Seedling</tissue>
    </source>
</reference>
<keyword evidence="4 10" id="KW-0479">Metal-binding</keyword>
<keyword evidence="7 10" id="KW-0560">Oxidoreductase</keyword>
<dbReference type="GO" id="GO:0016491">
    <property type="term" value="F:oxidoreductase activity"/>
    <property type="evidence" value="ECO:0007669"/>
    <property type="project" value="UniProtKB-KW"/>
</dbReference>
<dbReference type="FunFam" id="2.60.120.330:FF:000008">
    <property type="entry name" value="Jasmonate-regulated gene 21"/>
    <property type="match status" value="1"/>
</dbReference>
<dbReference type="GO" id="GO:2000022">
    <property type="term" value="P:regulation of jasmonic acid mediated signaling pathway"/>
    <property type="evidence" value="ECO:0007669"/>
    <property type="project" value="UniProtKB-ARBA"/>
</dbReference>
<evidence type="ECO:0000256" key="7">
    <source>
        <dbReference type="ARBA" id="ARBA00023002"/>
    </source>
</evidence>
<dbReference type="SUPFAM" id="SSF51197">
    <property type="entry name" value="Clavaminate synthase-like"/>
    <property type="match status" value="1"/>
</dbReference>
<dbReference type="GO" id="GO:1900366">
    <property type="term" value="P:negative regulation of defense response to insect"/>
    <property type="evidence" value="ECO:0007669"/>
    <property type="project" value="UniProtKB-ARBA"/>
</dbReference>
<dbReference type="InterPro" id="IPR005123">
    <property type="entry name" value="Oxoglu/Fe-dep_dioxygenase_dom"/>
</dbReference>
<evidence type="ECO:0000313" key="12">
    <source>
        <dbReference type="EMBL" id="AQK99587.1"/>
    </source>
</evidence>
<dbReference type="GO" id="GO:0120091">
    <property type="term" value="F:jasmonic acid hydrolase"/>
    <property type="evidence" value="ECO:0007669"/>
    <property type="project" value="UniProtKB-ARBA"/>
</dbReference>
<dbReference type="InterPro" id="IPR044861">
    <property type="entry name" value="IPNS-like_FE2OG_OXY"/>
</dbReference>
<dbReference type="eggNOG" id="KOG0143">
    <property type="taxonomic scope" value="Eukaryota"/>
</dbReference>
<evidence type="ECO:0000256" key="1">
    <source>
        <dbReference type="ARBA" id="ARBA00001954"/>
    </source>
</evidence>
<dbReference type="STRING" id="4577.A0A1D6G8X2"/>
<dbReference type="Pfam" id="PF14226">
    <property type="entry name" value="DIOX_N"/>
    <property type="match status" value="1"/>
</dbReference>
<feature type="compositionally biased region" description="Pro residues" evidence="11">
    <location>
        <begin position="127"/>
        <end position="138"/>
    </location>
</feature>
<keyword evidence="8 10" id="KW-0408">Iron</keyword>
<evidence type="ECO:0000256" key="4">
    <source>
        <dbReference type="ARBA" id="ARBA00022723"/>
    </source>
</evidence>
<evidence type="ECO:0000256" key="11">
    <source>
        <dbReference type="SAM" id="MobiDB-lite"/>
    </source>
</evidence>
<organism evidence="12">
    <name type="scientific">Zea mays</name>
    <name type="common">Maize</name>
    <dbReference type="NCBI Taxonomy" id="4577"/>
    <lineage>
        <taxon>Eukaryota</taxon>
        <taxon>Viridiplantae</taxon>
        <taxon>Streptophyta</taxon>
        <taxon>Embryophyta</taxon>
        <taxon>Tracheophyta</taxon>
        <taxon>Spermatophyta</taxon>
        <taxon>Magnoliopsida</taxon>
        <taxon>Liliopsida</taxon>
        <taxon>Poales</taxon>
        <taxon>Poaceae</taxon>
        <taxon>PACMAD clade</taxon>
        <taxon>Panicoideae</taxon>
        <taxon>Andropogonodae</taxon>
        <taxon>Andropogoneae</taxon>
        <taxon>Tripsacinae</taxon>
        <taxon>Zea</taxon>
    </lineage>
</organism>
<dbReference type="InterPro" id="IPR026992">
    <property type="entry name" value="DIOX_N"/>
</dbReference>
<evidence type="ECO:0000256" key="6">
    <source>
        <dbReference type="ARBA" id="ARBA00022821"/>
    </source>
</evidence>
<gene>
    <name evidence="12" type="ORF">ZEAMMB73_Zm00001d012456</name>
</gene>
<sequence>MTHESSSSSVVTGIPIHDRRRPIPSCPLSPSPLFLRASNAYAVTSVLSSLSAAEPTVNFFTVAHAQACRARSARQKEGRTRGTQFQMADCMQEWPEPVVRVQALAESGLSVIPSCYVKPPCDRPAPAPAPTMAPPAPAVHPRKKEPSSDAIASIPVVDLGELLAADGAVATVTEAVAAACRDWGFFQVVNHGVRPELMRAAREAWRGFFRRPPAEKQRYANSPRTYEGYGSRLGVQRGAVLDWGDYFFLHLAPEAAKSTPRFWPAQPSNCKDVSEEYGREVVRLCELLMRVLSVSLGLDEAHLQRAFGGAECGATLRANYYPRCPQPDLTLGLSAHSDPGALTVLLADVLVRGLQVRRAAADDWVTVQPVRDAFIVNVGDQVQILSNSVYKSVEHRVVVNAEEERISLALFYNPKGDVPIAPAPELVAAASLPALYPTMTFDEYRLYVRNKGARGKAQIEALKGQGTPESQL</sequence>
<protein>
    <submittedName>
        <fullName evidence="12">Jasmonate-regulated gene 21</fullName>
    </submittedName>
</protein>
<dbReference type="EMBL" id="CM000784">
    <property type="protein sequence ID" value="AQK99587.1"/>
    <property type="molecule type" value="Genomic_DNA"/>
</dbReference>
<accession>A0A1D6G8X2</accession>
<keyword evidence="6" id="KW-0611">Plant defense</keyword>
<evidence type="ECO:0000256" key="10">
    <source>
        <dbReference type="RuleBase" id="RU003682"/>
    </source>
</evidence>
<proteinExistence type="inferred from homology"/>
<evidence type="ECO:0000256" key="8">
    <source>
        <dbReference type="ARBA" id="ARBA00023004"/>
    </source>
</evidence>
<evidence type="ECO:0000256" key="2">
    <source>
        <dbReference type="ARBA" id="ARBA00001961"/>
    </source>
</evidence>
<dbReference type="GO" id="GO:1900150">
    <property type="term" value="P:regulation of defense response to fungus"/>
    <property type="evidence" value="ECO:0007669"/>
    <property type="project" value="UniProtKB-ARBA"/>
</dbReference>
<feature type="region of interest" description="Disordered" evidence="11">
    <location>
        <begin position="127"/>
        <end position="147"/>
    </location>
</feature>
<dbReference type="PANTHER" id="PTHR47991">
    <property type="entry name" value="OXOGLUTARATE/IRON-DEPENDENT DIOXYGENASE"/>
    <property type="match status" value="1"/>
</dbReference>
<dbReference type="GO" id="GO:0046872">
    <property type="term" value="F:metal ion binding"/>
    <property type="evidence" value="ECO:0007669"/>
    <property type="project" value="UniProtKB-KW"/>
</dbReference>
<dbReference type="PROSITE" id="PS51471">
    <property type="entry name" value="FE2OG_OXY"/>
    <property type="match status" value="1"/>
</dbReference>
<dbReference type="Pfam" id="PF03171">
    <property type="entry name" value="2OG-FeII_Oxy"/>
    <property type="match status" value="1"/>
</dbReference>
<dbReference type="FunCoup" id="A0A1D6G8X2">
    <property type="interactions" value="35"/>
</dbReference>
<keyword evidence="5" id="KW-1184">Jasmonic acid signaling pathway</keyword>
<dbReference type="AlphaFoldDB" id="A0A1D6G8X2"/>
<dbReference type="Gene3D" id="2.60.120.330">
    <property type="entry name" value="B-lactam Antibiotic, Isopenicillin N Synthase, Chain"/>
    <property type="match status" value="1"/>
</dbReference>
<comment type="catalytic activity">
    <reaction evidence="9">
        <text>jasmonate + 2-oxoglutarate + O2 = (1R,2R)-12-hydroxyjasmonate + succinate + CO2</text>
        <dbReference type="Rhea" id="RHEA:67144"/>
        <dbReference type="ChEBI" id="CHEBI:15379"/>
        <dbReference type="ChEBI" id="CHEBI:16526"/>
        <dbReference type="ChEBI" id="CHEBI:16810"/>
        <dbReference type="ChEBI" id="CHEBI:30031"/>
        <dbReference type="ChEBI" id="CHEBI:58431"/>
        <dbReference type="ChEBI" id="CHEBI:132022"/>
    </reaction>
    <physiologicalReaction direction="left-to-right" evidence="9">
        <dbReference type="Rhea" id="RHEA:67145"/>
    </physiologicalReaction>
</comment>
<dbReference type="GO" id="GO:0006952">
    <property type="term" value="P:defense response"/>
    <property type="evidence" value="ECO:0007669"/>
    <property type="project" value="UniProtKB-KW"/>
</dbReference>
<name>A0A1D6G8X2_MAIZE</name>
<evidence type="ECO:0000256" key="5">
    <source>
        <dbReference type="ARBA" id="ARBA00022819"/>
    </source>
</evidence>
<comment type="cofactor">
    <cofactor evidence="2">
        <name>L-ascorbate</name>
        <dbReference type="ChEBI" id="CHEBI:38290"/>
    </cofactor>
</comment>
<comment type="cofactor">
    <cofactor evidence="1">
        <name>Fe(2+)</name>
        <dbReference type="ChEBI" id="CHEBI:29033"/>
    </cofactor>
</comment>
<dbReference type="InterPro" id="IPR050295">
    <property type="entry name" value="Plant_2OG-oxidoreductases"/>
</dbReference>